<dbReference type="EMBL" id="JAGTJQ010000004">
    <property type="protein sequence ID" value="KAH7033545.1"/>
    <property type="molecule type" value="Genomic_DNA"/>
</dbReference>
<name>A0A9P8YA29_9PEZI</name>
<dbReference type="InterPro" id="IPR053037">
    <property type="entry name" value="Pericyclase_pydY-like"/>
</dbReference>
<reference evidence="1" key="1">
    <citation type="journal article" date="2021" name="Nat. Commun.">
        <title>Genetic determinants of endophytism in the Arabidopsis root mycobiome.</title>
        <authorList>
            <person name="Mesny F."/>
            <person name="Miyauchi S."/>
            <person name="Thiergart T."/>
            <person name="Pickel B."/>
            <person name="Atanasova L."/>
            <person name="Karlsson M."/>
            <person name="Huettel B."/>
            <person name="Barry K.W."/>
            <person name="Haridas S."/>
            <person name="Chen C."/>
            <person name="Bauer D."/>
            <person name="Andreopoulos W."/>
            <person name="Pangilinan J."/>
            <person name="LaButti K."/>
            <person name="Riley R."/>
            <person name="Lipzen A."/>
            <person name="Clum A."/>
            <person name="Drula E."/>
            <person name="Henrissat B."/>
            <person name="Kohler A."/>
            <person name="Grigoriev I.V."/>
            <person name="Martin F.M."/>
            <person name="Hacquard S."/>
        </authorList>
    </citation>
    <scope>NUCLEOTIDE SEQUENCE</scope>
    <source>
        <strain evidence="1">MPI-CAGE-CH-0230</strain>
    </source>
</reference>
<protein>
    <submittedName>
        <fullName evidence="1">Uncharacterized protein</fullName>
    </submittedName>
</protein>
<proteinExistence type="predicted"/>
<comment type="caution">
    <text evidence="1">The sequence shown here is derived from an EMBL/GenBank/DDBJ whole genome shotgun (WGS) entry which is preliminary data.</text>
</comment>
<accession>A0A9P8YA29</accession>
<dbReference type="Proteomes" id="UP000756346">
    <property type="component" value="Unassembled WGS sequence"/>
</dbReference>
<dbReference type="PANTHER" id="PTHR38115">
    <property type="entry name" value="LIPOCALIN-LIKE DOMAIN-CONTAINING PROTEIN"/>
    <property type="match status" value="1"/>
</dbReference>
<evidence type="ECO:0000313" key="2">
    <source>
        <dbReference type="Proteomes" id="UP000756346"/>
    </source>
</evidence>
<keyword evidence="2" id="KW-1185">Reference proteome</keyword>
<dbReference type="PANTHER" id="PTHR38115:SF1">
    <property type="entry name" value="LIPOCALIN-LIKE DOMAIN-CONTAINING PROTEIN"/>
    <property type="match status" value="1"/>
</dbReference>
<evidence type="ECO:0000313" key="1">
    <source>
        <dbReference type="EMBL" id="KAH7033545.1"/>
    </source>
</evidence>
<dbReference type="OrthoDB" id="425354at2759"/>
<organism evidence="1 2">
    <name type="scientific">Microdochium trichocladiopsis</name>
    <dbReference type="NCBI Taxonomy" id="1682393"/>
    <lineage>
        <taxon>Eukaryota</taxon>
        <taxon>Fungi</taxon>
        <taxon>Dikarya</taxon>
        <taxon>Ascomycota</taxon>
        <taxon>Pezizomycotina</taxon>
        <taxon>Sordariomycetes</taxon>
        <taxon>Xylariomycetidae</taxon>
        <taxon>Xylariales</taxon>
        <taxon>Microdochiaceae</taxon>
        <taxon>Microdochium</taxon>
    </lineage>
</organism>
<dbReference type="RefSeq" id="XP_046014377.1">
    <property type="nucleotide sequence ID" value="XM_046160952.1"/>
</dbReference>
<dbReference type="AlphaFoldDB" id="A0A9P8YA29"/>
<gene>
    <name evidence="1" type="ORF">B0I36DRAFT_383385</name>
</gene>
<dbReference type="GeneID" id="70190498"/>
<sequence>MAVPTSVSIQNLSGKYNLNKKLGNDPDALLAMQGLGFIKRKAIGKVAVTMHLSQAQGADGVYRISAKNMVGDKQMSAEERILDWQVREAESPVGKVQAKTELTSAGKIADAFLASGWDSADVIHGFATGDGWTLEQVWGFANVAGEKRHVRKLVCVKGKERKDFTLVYDYVN</sequence>